<name>A0A2T5JGW0_9SPHI</name>
<organism evidence="1 2">
    <name type="scientific">Mucilaginibacter yixingensis</name>
    <dbReference type="NCBI Taxonomy" id="1295612"/>
    <lineage>
        <taxon>Bacteria</taxon>
        <taxon>Pseudomonadati</taxon>
        <taxon>Bacteroidota</taxon>
        <taxon>Sphingobacteriia</taxon>
        <taxon>Sphingobacteriales</taxon>
        <taxon>Sphingobacteriaceae</taxon>
        <taxon>Mucilaginibacter</taxon>
    </lineage>
</organism>
<sequence>MKKEDFKKSFNIVAKSFGFEKEFGGWFKESTECIIVLDLQKSNYNNLYYLNIKIYIQKMFGNNYAKSKDLVKKNIGDVFFRERGNSEVFNLDNSMTDTERLDQLNIFFYSINPLLNAALTKSGIKKLADEKSLTLLPAVENELLLLLSKQV</sequence>
<evidence type="ECO:0000313" key="1">
    <source>
        <dbReference type="EMBL" id="PTR01657.1"/>
    </source>
</evidence>
<keyword evidence="2" id="KW-1185">Reference proteome</keyword>
<dbReference type="AlphaFoldDB" id="A0A2T5JGW0"/>
<evidence type="ECO:0000313" key="2">
    <source>
        <dbReference type="Proteomes" id="UP000244168"/>
    </source>
</evidence>
<comment type="caution">
    <text evidence="1">The sequence shown here is derived from an EMBL/GenBank/DDBJ whole genome shotgun (WGS) entry which is preliminary data.</text>
</comment>
<gene>
    <name evidence="1" type="ORF">C8P68_101894</name>
</gene>
<dbReference type="InterPro" id="IPR025412">
    <property type="entry name" value="DUF4304"/>
</dbReference>
<dbReference type="OrthoDB" id="1097772at2"/>
<proteinExistence type="predicted"/>
<dbReference type="Pfam" id="PF14137">
    <property type="entry name" value="DUF4304"/>
    <property type="match status" value="1"/>
</dbReference>
<reference evidence="1 2" key="1">
    <citation type="submission" date="2018-04" db="EMBL/GenBank/DDBJ databases">
        <title>Genomic Encyclopedia of Archaeal and Bacterial Type Strains, Phase II (KMG-II): from individual species to whole genera.</title>
        <authorList>
            <person name="Goeker M."/>
        </authorList>
    </citation>
    <scope>NUCLEOTIDE SEQUENCE [LARGE SCALE GENOMIC DNA]</scope>
    <source>
        <strain evidence="1 2">DSM 26809</strain>
    </source>
</reference>
<accession>A0A2T5JGW0</accession>
<dbReference type="Proteomes" id="UP000244168">
    <property type="component" value="Unassembled WGS sequence"/>
</dbReference>
<protein>
    <submittedName>
        <fullName evidence="1">Uncharacterized protein DUF4304</fullName>
    </submittedName>
</protein>
<dbReference type="EMBL" id="QAOQ01000001">
    <property type="protein sequence ID" value="PTR01657.1"/>
    <property type="molecule type" value="Genomic_DNA"/>
</dbReference>
<dbReference type="RefSeq" id="WP_107827029.1">
    <property type="nucleotide sequence ID" value="NZ_CP160205.1"/>
</dbReference>